<feature type="coiled-coil region" evidence="1">
    <location>
        <begin position="43"/>
        <end position="70"/>
    </location>
</feature>
<accession>A0A0M8P261</accession>
<name>A0A0M8P261_9EURO</name>
<protein>
    <submittedName>
        <fullName evidence="3">Uncharacterized protein</fullName>
    </submittedName>
</protein>
<keyword evidence="1" id="KW-0175">Coiled coil</keyword>
<reference evidence="3 4" key="1">
    <citation type="submission" date="2015-08" db="EMBL/GenBank/DDBJ databases">
        <title>Genome sequencing of Penicillium nordicum.</title>
        <authorList>
            <person name="Nguyen H.D."/>
            <person name="Seifert K.A."/>
        </authorList>
    </citation>
    <scope>NUCLEOTIDE SEQUENCE [LARGE SCALE GENOMIC DNA]</scope>
    <source>
        <strain evidence="3 4">DAOMC 185683</strain>
    </source>
</reference>
<feature type="region of interest" description="Disordered" evidence="2">
    <location>
        <begin position="112"/>
        <end position="140"/>
    </location>
</feature>
<organism evidence="3 4">
    <name type="scientific">Penicillium nordicum</name>
    <dbReference type="NCBI Taxonomy" id="229535"/>
    <lineage>
        <taxon>Eukaryota</taxon>
        <taxon>Fungi</taxon>
        <taxon>Dikarya</taxon>
        <taxon>Ascomycota</taxon>
        <taxon>Pezizomycotina</taxon>
        <taxon>Eurotiomycetes</taxon>
        <taxon>Eurotiomycetidae</taxon>
        <taxon>Eurotiales</taxon>
        <taxon>Aspergillaceae</taxon>
        <taxon>Penicillium</taxon>
    </lineage>
</organism>
<gene>
    <name evidence="3" type="ORF">ACN38_g10279</name>
</gene>
<feature type="compositionally biased region" description="Low complexity" evidence="2">
    <location>
        <begin position="128"/>
        <end position="140"/>
    </location>
</feature>
<comment type="caution">
    <text evidence="3">The sequence shown here is derived from an EMBL/GenBank/DDBJ whole genome shotgun (WGS) entry which is preliminary data.</text>
</comment>
<evidence type="ECO:0000256" key="1">
    <source>
        <dbReference type="SAM" id="Coils"/>
    </source>
</evidence>
<keyword evidence="4" id="KW-1185">Reference proteome</keyword>
<evidence type="ECO:0000313" key="4">
    <source>
        <dbReference type="Proteomes" id="UP000037696"/>
    </source>
</evidence>
<evidence type="ECO:0000313" key="3">
    <source>
        <dbReference type="EMBL" id="KOS38890.1"/>
    </source>
</evidence>
<sequence length="140" mass="15314">MESSCAEQHQTSPGPSYFGMDVSELLRTLTRLDARALRTERVHVKLEQDHRATQAALKQATDELDQVSRLAEIFYDLTLRLVDHMLGERGGNGNGQDRESANAILDVVLKQVEKRESESEGASIPENSATTDASAAGTDS</sequence>
<dbReference type="Proteomes" id="UP000037696">
    <property type="component" value="Unassembled WGS sequence"/>
</dbReference>
<dbReference type="OrthoDB" id="4283126at2759"/>
<dbReference type="AlphaFoldDB" id="A0A0M8P261"/>
<proteinExistence type="predicted"/>
<evidence type="ECO:0000256" key="2">
    <source>
        <dbReference type="SAM" id="MobiDB-lite"/>
    </source>
</evidence>
<dbReference type="EMBL" id="LHQQ01000230">
    <property type="protein sequence ID" value="KOS38890.1"/>
    <property type="molecule type" value="Genomic_DNA"/>
</dbReference>